<reference evidence="2" key="1">
    <citation type="submission" date="2016-08" db="EMBL/GenBank/DDBJ databases">
        <authorList>
            <person name="Seilhamer J.J."/>
        </authorList>
    </citation>
    <scope>NUCLEOTIDE SEQUENCE</scope>
    <source>
        <strain evidence="2">86-1</strain>
    </source>
</reference>
<dbReference type="RefSeq" id="WP_179980167.1">
    <property type="nucleotide sequence ID" value="NZ_LT608333.1"/>
</dbReference>
<evidence type="ECO:0008006" key="3">
    <source>
        <dbReference type="Google" id="ProtNLM"/>
    </source>
</evidence>
<sequence>MSIKTEENIDALKEELQTLRKQMESLAKSLEKDASGRAAAVAADLEDQFDKYQKIAADKLQKALNAGNDGVENISERIRQNPLGSLLLAFGAGYVISRLFRQDR</sequence>
<feature type="coiled-coil region" evidence="1">
    <location>
        <begin position="2"/>
        <end position="62"/>
    </location>
</feature>
<accession>A0A212L4B6</accession>
<evidence type="ECO:0000313" key="2">
    <source>
        <dbReference type="EMBL" id="SCM72365.1"/>
    </source>
</evidence>
<gene>
    <name evidence="2" type="ORF">KL86DES1_20560</name>
</gene>
<dbReference type="EMBL" id="FMJC01000002">
    <property type="protein sequence ID" value="SCM72365.1"/>
    <property type="molecule type" value="Genomic_DNA"/>
</dbReference>
<proteinExistence type="predicted"/>
<name>A0A212L4B6_9BACT</name>
<protein>
    <recommendedName>
        <fullName evidence="3">DUF883 domain-containing protein</fullName>
    </recommendedName>
</protein>
<evidence type="ECO:0000256" key="1">
    <source>
        <dbReference type="SAM" id="Coils"/>
    </source>
</evidence>
<keyword evidence="1" id="KW-0175">Coiled coil</keyword>
<organism evidence="2">
    <name type="scientific">uncultured Desulfovibrio sp</name>
    <dbReference type="NCBI Taxonomy" id="167968"/>
    <lineage>
        <taxon>Bacteria</taxon>
        <taxon>Pseudomonadati</taxon>
        <taxon>Thermodesulfobacteriota</taxon>
        <taxon>Desulfovibrionia</taxon>
        <taxon>Desulfovibrionales</taxon>
        <taxon>Desulfovibrionaceae</taxon>
        <taxon>Desulfovibrio</taxon>
        <taxon>environmental samples</taxon>
    </lineage>
</organism>
<dbReference type="AlphaFoldDB" id="A0A212L4B6"/>